<dbReference type="OrthoDB" id="2657448at2"/>
<feature type="transmembrane region" description="Helical" evidence="5">
    <location>
        <begin position="24"/>
        <end position="43"/>
    </location>
</feature>
<dbReference type="PANTHER" id="PTHR36460:SF1">
    <property type="entry name" value="UPF0132 DOMAIN PROTEIN (AFU_ORTHOLOGUE AFUA_3G10255)"/>
    <property type="match status" value="1"/>
</dbReference>
<dbReference type="RefSeq" id="WP_041978704.1">
    <property type="nucleotide sequence ID" value="NZ_CBXV010000008.1"/>
</dbReference>
<keyword evidence="3 5" id="KW-1133">Transmembrane helix</keyword>
<comment type="subcellular location">
    <subcellularLocation>
        <location evidence="1">Membrane</location>
        <topology evidence="1">Multi-pass membrane protein</topology>
    </subcellularLocation>
</comment>
<dbReference type="InterPro" id="IPR019109">
    <property type="entry name" value="MamF_MmsF"/>
</dbReference>
<gene>
    <name evidence="6" type="ORF">PYK22_03157</name>
</gene>
<dbReference type="Proteomes" id="UP000031518">
    <property type="component" value="Unassembled WGS sequence"/>
</dbReference>
<evidence type="ECO:0000313" key="6">
    <source>
        <dbReference type="EMBL" id="CDM67108.1"/>
    </source>
</evidence>
<dbReference type="Pfam" id="PF09685">
    <property type="entry name" value="MamF_MmsF"/>
    <property type="match status" value="1"/>
</dbReference>
<reference evidence="6 7" key="1">
    <citation type="submission" date="2013-12" db="EMBL/GenBank/DDBJ databases">
        <authorList>
            <person name="Stott M."/>
        </authorList>
    </citation>
    <scope>NUCLEOTIDE SEQUENCE [LARGE SCALE GENOMIC DNA]</scope>
    <source>
        <strain evidence="6 7">K22</strain>
    </source>
</reference>
<evidence type="ECO:0000256" key="4">
    <source>
        <dbReference type="ARBA" id="ARBA00023136"/>
    </source>
</evidence>
<evidence type="ECO:0000313" key="7">
    <source>
        <dbReference type="Proteomes" id="UP000031518"/>
    </source>
</evidence>
<sequence>MQNPQYDGPFESHERSSTGLEPNIVALLCYILAPLTGIVFYVVEKESRFVRYHAMQSILFGVAAIVISIAYNVLSIIVSSFSWVIGMLFGLGGLFLALLFVAAWIYCLLKAYQGQRFKLPIIGDVAEQWTR</sequence>
<dbReference type="PANTHER" id="PTHR36460">
    <property type="entry name" value="UPF0132 DOMAIN PROTEIN (AFU_ORTHOLOGUE AFUA_3G10255)"/>
    <property type="match status" value="1"/>
</dbReference>
<proteinExistence type="predicted"/>
<feature type="transmembrane region" description="Helical" evidence="5">
    <location>
        <begin position="83"/>
        <end position="109"/>
    </location>
</feature>
<evidence type="ECO:0000256" key="2">
    <source>
        <dbReference type="ARBA" id="ARBA00022692"/>
    </source>
</evidence>
<feature type="transmembrane region" description="Helical" evidence="5">
    <location>
        <begin position="55"/>
        <end position="77"/>
    </location>
</feature>
<evidence type="ECO:0000256" key="5">
    <source>
        <dbReference type="SAM" id="Phobius"/>
    </source>
</evidence>
<keyword evidence="4 5" id="KW-0472">Membrane</keyword>
<dbReference type="AlphaFoldDB" id="A0A0B6X0R7"/>
<name>A0A0B6X0R7_9BACT</name>
<keyword evidence="7" id="KW-1185">Reference proteome</keyword>
<keyword evidence="2 5" id="KW-0812">Transmembrane</keyword>
<organism evidence="6 7">
    <name type="scientific">Pyrinomonas methylaliphatogenes</name>
    <dbReference type="NCBI Taxonomy" id="454194"/>
    <lineage>
        <taxon>Bacteria</taxon>
        <taxon>Pseudomonadati</taxon>
        <taxon>Acidobacteriota</taxon>
        <taxon>Blastocatellia</taxon>
        <taxon>Blastocatellales</taxon>
        <taxon>Pyrinomonadaceae</taxon>
        <taxon>Pyrinomonas</taxon>
    </lineage>
</organism>
<dbReference type="EMBL" id="CBXV010000008">
    <property type="protein sequence ID" value="CDM67108.1"/>
    <property type="molecule type" value="Genomic_DNA"/>
</dbReference>
<reference evidence="6 7" key="2">
    <citation type="submission" date="2015-01" db="EMBL/GenBank/DDBJ databases">
        <title>Complete genome sequence of Pyrinomonas methylaliphatogenes type strain K22T.</title>
        <authorList>
            <person name="Lee K.C.Y."/>
            <person name="Power J.F."/>
            <person name="Dunfield P.F."/>
            <person name="Morgan X.C."/>
            <person name="Huttenhower C."/>
            <person name="Stott M.B."/>
        </authorList>
    </citation>
    <scope>NUCLEOTIDE SEQUENCE [LARGE SCALE GENOMIC DNA]</scope>
    <source>
        <strain evidence="6 7">K22</strain>
    </source>
</reference>
<dbReference type="GO" id="GO:0016020">
    <property type="term" value="C:membrane"/>
    <property type="evidence" value="ECO:0007669"/>
    <property type="project" value="UniProtKB-SubCell"/>
</dbReference>
<protein>
    <submittedName>
        <fullName evidence="6">Predicted membrane protein</fullName>
    </submittedName>
</protein>
<evidence type="ECO:0000256" key="3">
    <source>
        <dbReference type="ARBA" id="ARBA00022989"/>
    </source>
</evidence>
<accession>A0A0B6X0R7</accession>
<evidence type="ECO:0000256" key="1">
    <source>
        <dbReference type="ARBA" id="ARBA00004141"/>
    </source>
</evidence>
<dbReference type="STRING" id="454194.PYK22_03157"/>